<keyword evidence="4" id="KW-1185">Reference proteome</keyword>
<keyword evidence="2" id="KW-0812">Transmembrane</keyword>
<evidence type="ECO:0000313" key="4">
    <source>
        <dbReference type="Proteomes" id="UP001596516"/>
    </source>
</evidence>
<keyword evidence="2" id="KW-0472">Membrane</keyword>
<evidence type="ECO:0000256" key="2">
    <source>
        <dbReference type="SAM" id="Phobius"/>
    </source>
</evidence>
<protein>
    <submittedName>
        <fullName evidence="3">Uncharacterized protein</fullName>
    </submittedName>
</protein>
<dbReference type="RefSeq" id="WP_377403204.1">
    <property type="nucleotide sequence ID" value="NZ_JBHTFQ010000005.1"/>
</dbReference>
<feature type="transmembrane region" description="Helical" evidence="2">
    <location>
        <begin position="14"/>
        <end position="36"/>
    </location>
</feature>
<reference evidence="4" key="1">
    <citation type="journal article" date="2019" name="Int. J. Syst. Evol. Microbiol.">
        <title>The Global Catalogue of Microorganisms (GCM) 10K type strain sequencing project: providing services to taxonomists for standard genome sequencing and annotation.</title>
        <authorList>
            <consortium name="The Broad Institute Genomics Platform"/>
            <consortium name="The Broad Institute Genome Sequencing Center for Infectious Disease"/>
            <person name="Wu L."/>
            <person name="Ma J."/>
        </authorList>
    </citation>
    <scope>NUCLEOTIDE SEQUENCE [LARGE SCALE GENOMIC DNA]</scope>
    <source>
        <strain evidence="4">CGMCC 1.12750</strain>
    </source>
</reference>
<gene>
    <name evidence="3" type="ORF">ACFQXB_10660</name>
</gene>
<accession>A0ABW2UMF0</accession>
<proteinExistence type="predicted"/>
<dbReference type="Proteomes" id="UP001596516">
    <property type="component" value="Unassembled WGS sequence"/>
</dbReference>
<evidence type="ECO:0000313" key="3">
    <source>
        <dbReference type="EMBL" id="MFC7704654.1"/>
    </source>
</evidence>
<name>A0ABW2UMF0_9RHOB</name>
<keyword evidence="2" id="KW-1133">Transmembrane helix</keyword>
<feature type="compositionally biased region" description="Polar residues" evidence="1">
    <location>
        <begin position="104"/>
        <end position="114"/>
    </location>
</feature>
<comment type="caution">
    <text evidence="3">The sequence shown here is derived from an EMBL/GenBank/DDBJ whole genome shotgun (WGS) entry which is preliminary data.</text>
</comment>
<evidence type="ECO:0000256" key="1">
    <source>
        <dbReference type="SAM" id="MobiDB-lite"/>
    </source>
</evidence>
<organism evidence="3 4">
    <name type="scientific">Plastorhodobacter daqingensis</name>
    <dbReference type="NCBI Taxonomy" id="1387281"/>
    <lineage>
        <taxon>Bacteria</taxon>
        <taxon>Pseudomonadati</taxon>
        <taxon>Pseudomonadota</taxon>
        <taxon>Alphaproteobacteria</taxon>
        <taxon>Rhodobacterales</taxon>
        <taxon>Paracoccaceae</taxon>
        <taxon>Plastorhodobacter</taxon>
    </lineage>
</organism>
<feature type="region of interest" description="Disordered" evidence="1">
    <location>
        <begin position="89"/>
        <end position="114"/>
    </location>
</feature>
<sequence length="203" mass="22449">MWEWITSRSTEIDLALNGIMVLVWLVYLQLFLVTFLRQTRTEILISTGAGRGLNLRCFVSNLGMEPIYVSDIVLCLRGQDGETRAFVTDRDELRPEDLHRPGEATNQGPLRSAQSADIGSFADLLGRARGGTGLALDPGSLDCLEVVVVASAASNATLIAAKRRFTIEGEGDTIRVKPATLRTRQIRSLLARRRLQKELQARL</sequence>
<dbReference type="EMBL" id="JBHTFQ010000005">
    <property type="protein sequence ID" value="MFC7704654.1"/>
    <property type="molecule type" value="Genomic_DNA"/>
</dbReference>
<feature type="compositionally biased region" description="Basic and acidic residues" evidence="1">
    <location>
        <begin position="89"/>
        <end position="102"/>
    </location>
</feature>